<dbReference type="GO" id="GO:0004553">
    <property type="term" value="F:hydrolase activity, hydrolyzing O-glycosyl compounds"/>
    <property type="evidence" value="ECO:0007669"/>
    <property type="project" value="InterPro"/>
</dbReference>
<protein>
    <submittedName>
        <fullName evidence="14">Alpha-glucosidase/alpha-galactosidase</fullName>
    </submittedName>
</protein>
<evidence type="ECO:0000256" key="6">
    <source>
        <dbReference type="ARBA" id="ARBA00023211"/>
    </source>
</evidence>
<reference evidence="14 15" key="1">
    <citation type="submission" date="2017-09" db="EMBL/GenBank/DDBJ databases">
        <title>Large-scale bioinformatics analysis of Bacillus genomes uncovers conserved roles of natural products in bacterial physiology.</title>
        <authorList>
            <consortium name="Agbiome Team Llc"/>
            <person name="Bleich R.M."/>
            <person name="Grubbs K.J."/>
            <person name="Santa Maria K.C."/>
            <person name="Allen S.E."/>
            <person name="Farag S."/>
            <person name="Shank E.A."/>
            <person name="Bowers A."/>
        </authorList>
    </citation>
    <scope>NUCLEOTIDE SEQUENCE [LARGE SCALE GENOMIC DNA]</scope>
    <source>
        <strain evidence="14 15">AFS083043</strain>
    </source>
</reference>
<dbReference type="AlphaFoldDB" id="A0A2B0MU21"/>
<evidence type="ECO:0000313" key="14">
    <source>
        <dbReference type="EMBL" id="PFK47652.1"/>
    </source>
</evidence>
<dbReference type="PRINTS" id="PR00732">
    <property type="entry name" value="GLHYDRLASE4"/>
</dbReference>
<dbReference type="SUPFAM" id="SSF51735">
    <property type="entry name" value="NAD(P)-binding Rossmann-fold domains"/>
    <property type="match status" value="1"/>
</dbReference>
<dbReference type="Pfam" id="PF11975">
    <property type="entry name" value="Glyco_hydro_4C"/>
    <property type="match status" value="1"/>
</dbReference>
<dbReference type="PROSITE" id="PS01324">
    <property type="entry name" value="GLYCOSYL_HYDROL_F4"/>
    <property type="match status" value="1"/>
</dbReference>
<evidence type="ECO:0000256" key="7">
    <source>
        <dbReference type="ARBA" id="ARBA00023277"/>
    </source>
</evidence>
<dbReference type="SUPFAM" id="SSF56327">
    <property type="entry name" value="LDH C-terminal domain-like"/>
    <property type="match status" value="1"/>
</dbReference>
<dbReference type="InterPro" id="IPR001088">
    <property type="entry name" value="Glyco_hydro_4"/>
</dbReference>
<dbReference type="InterPro" id="IPR022616">
    <property type="entry name" value="Glyco_hydro_4_C"/>
</dbReference>
<evidence type="ECO:0000256" key="2">
    <source>
        <dbReference type="ARBA" id="ARBA00010141"/>
    </source>
</evidence>
<keyword evidence="10" id="KW-0170">Cobalt</keyword>
<evidence type="ECO:0000256" key="10">
    <source>
        <dbReference type="PIRSR" id="PIRSR601088-3"/>
    </source>
</evidence>
<keyword evidence="5 12" id="KW-0520">NAD</keyword>
<dbReference type="GO" id="GO:0005975">
    <property type="term" value="P:carbohydrate metabolic process"/>
    <property type="evidence" value="ECO:0007669"/>
    <property type="project" value="InterPro"/>
</dbReference>
<evidence type="ECO:0000256" key="1">
    <source>
        <dbReference type="ARBA" id="ARBA00001936"/>
    </source>
</evidence>
<comment type="cofactor">
    <cofactor evidence="1">
        <name>Mn(2+)</name>
        <dbReference type="ChEBI" id="CHEBI:29035"/>
    </cofactor>
</comment>
<feature type="site" description="Increases basicity of active site Tyr" evidence="11">
    <location>
        <position position="110"/>
    </location>
</feature>
<feature type="binding site" evidence="10">
    <location>
        <position position="169"/>
    </location>
    <ligand>
        <name>Mn(2+)</name>
        <dbReference type="ChEBI" id="CHEBI:29035"/>
    </ligand>
</feature>
<keyword evidence="10" id="KW-0408">Iron</keyword>
<accession>A0A2B0MU21</accession>
<dbReference type="InterPro" id="IPR036291">
    <property type="entry name" value="NAD(P)-bd_dom_sf"/>
</dbReference>
<dbReference type="GO" id="GO:0046872">
    <property type="term" value="F:metal ion binding"/>
    <property type="evidence" value="ECO:0007669"/>
    <property type="project" value="UniProtKB-KW"/>
</dbReference>
<dbReference type="PANTHER" id="PTHR32092">
    <property type="entry name" value="6-PHOSPHO-BETA-GLUCOSIDASE-RELATED"/>
    <property type="match status" value="1"/>
</dbReference>
<dbReference type="InterPro" id="IPR019802">
    <property type="entry name" value="GlycHydrolase_4_CS"/>
</dbReference>
<keyword evidence="10" id="KW-0533">Nickel</keyword>
<proteinExistence type="inferred from homology"/>
<feature type="binding site" evidence="9">
    <location>
        <position position="148"/>
    </location>
    <ligand>
        <name>substrate</name>
    </ligand>
</feature>
<dbReference type="InterPro" id="IPR015955">
    <property type="entry name" value="Lactate_DH/Glyco_Ohase_4_C"/>
</dbReference>
<evidence type="ECO:0000256" key="12">
    <source>
        <dbReference type="RuleBase" id="RU361152"/>
    </source>
</evidence>
<dbReference type="NCBIfam" id="NF011657">
    <property type="entry name" value="PRK15076.1"/>
    <property type="match status" value="1"/>
</dbReference>
<keyword evidence="6 10" id="KW-0464">Manganese</keyword>
<comment type="similarity">
    <text evidence="2 12">Belongs to the glycosyl hydrolase 4 family.</text>
</comment>
<dbReference type="RefSeq" id="WP_098489224.1">
    <property type="nucleotide sequence ID" value="NZ_NUWN01000004.1"/>
</dbReference>
<evidence type="ECO:0000256" key="9">
    <source>
        <dbReference type="PIRSR" id="PIRSR601088-2"/>
    </source>
</evidence>
<sequence length="442" mass="50361">MSKITFIGAGSTVFAKNILGDCMLVPALEGFEFALYDIDVQRLKDSENMLTNLKESLNKNIQIKAYLDRKEALKDAKYVINAIQVGGYKPSTVIDFEIPKKYGLRQTIADTVGIGGIFRNLRTIPVLLDFAKDMEEVCPNALFLNYTNPMAVLAGVMNRFTAIKTVGLCHSVQSCTSELFKSLGMDSEGVQEKIAGINHMAWLLEVTRNGEDLYPEIKRRAREKQKTKHHDMVRFELMDKFGYYVTESSEHNAEYHPYFIKSRYPELIEKYNIPLDEYPRRCEQQIKKWETMREELVNNKALDHVRSKEYGSRIIEAIETNIPFKFNGNILNTGRLISNLPEKACVEVTCMADRSGIAPTYVGDLPEQLAALNRTNINTQLLTIEAAITRNREYIYQAAMLDPHTAAELSLDDIVSLCDDLIEAHGEWLPEFKKKEEITFSL</sequence>
<evidence type="ECO:0000256" key="11">
    <source>
        <dbReference type="PIRSR" id="PIRSR601088-4"/>
    </source>
</evidence>
<organism evidence="14 15">
    <name type="scientific">Bacillus cereus</name>
    <dbReference type="NCBI Taxonomy" id="1396"/>
    <lineage>
        <taxon>Bacteria</taxon>
        <taxon>Bacillati</taxon>
        <taxon>Bacillota</taxon>
        <taxon>Bacilli</taxon>
        <taxon>Bacillales</taxon>
        <taxon>Bacillaceae</taxon>
        <taxon>Bacillus</taxon>
        <taxon>Bacillus cereus group</taxon>
    </lineage>
</organism>
<gene>
    <name evidence="14" type="ORF">COI93_00715</name>
</gene>
<dbReference type="EMBL" id="NUWN01000004">
    <property type="protein sequence ID" value="PFK47652.1"/>
    <property type="molecule type" value="Genomic_DNA"/>
</dbReference>
<dbReference type="Gene3D" id="3.90.1820.10">
    <property type="entry name" value="AglA-like glucosidase"/>
    <property type="match status" value="1"/>
</dbReference>
<feature type="domain" description="Glycosyl hydrolase family 4 C-terminal" evidence="13">
    <location>
        <begin position="194"/>
        <end position="405"/>
    </location>
</feature>
<keyword evidence="8 12" id="KW-0326">Glycosidase</keyword>
<feature type="binding site" evidence="10">
    <location>
        <position position="199"/>
    </location>
    <ligand>
        <name>Mn(2+)</name>
        <dbReference type="ChEBI" id="CHEBI:29035"/>
    </ligand>
</feature>
<evidence type="ECO:0000256" key="3">
    <source>
        <dbReference type="ARBA" id="ARBA00022723"/>
    </source>
</evidence>
<dbReference type="GO" id="GO:0016616">
    <property type="term" value="F:oxidoreductase activity, acting on the CH-OH group of donors, NAD or NADP as acceptor"/>
    <property type="evidence" value="ECO:0007669"/>
    <property type="project" value="InterPro"/>
</dbReference>
<evidence type="ECO:0000259" key="13">
    <source>
        <dbReference type="Pfam" id="PF11975"/>
    </source>
</evidence>
<comment type="cofactor">
    <cofactor evidence="12">
        <name>NAD(+)</name>
        <dbReference type="ChEBI" id="CHEBI:57540"/>
    </cofactor>
    <text evidence="12">Binds 1 NAD(+) per subunit.</text>
</comment>
<keyword evidence="3 10" id="KW-0479">Metal-binding</keyword>
<dbReference type="PANTHER" id="PTHR32092:SF6">
    <property type="entry name" value="ALPHA-GALACTOSIDASE"/>
    <property type="match status" value="1"/>
</dbReference>
<evidence type="ECO:0000313" key="15">
    <source>
        <dbReference type="Proteomes" id="UP000242656"/>
    </source>
</evidence>
<evidence type="ECO:0000256" key="5">
    <source>
        <dbReference type="ARBA" id="ARBA00023027"/>
    </source>
</evidence>
<keyword evidence="4 12" id="KW-0378">Hydrolase</keyword>
<dbReference type="CDD" id="cd05297">
    <property type="entry name" value="GH4_alpha_glucosidase_galactosidase"/>
    <property type="match status" value="1"/>
</dbReference>
<dbReference type="Pfam" id="PF02056">
    <property type="entry name" value="Glyco_hydro_4"/>
    <property type="match status" value="1"/>
</dbReference>
<name>A0A2B0MU21_BACCE</name>
<evidence type="ECO:0000256" key="8">
    <source>
        <dbReference type="ARBA" id="ARBA00023295"/>
    </source>
</evidence>
<dbReference type="InterPro" id="IPR053715">
    <property type="entry name" value="GH4_Enzyme_sf"/>
</dbReference>
<dbReference type="Proteomes" id="UP000242656">
    <property type="component" value="Unassembled WGS sequence"/>
</dbReference>
<keyword evidence="7" id="KW-0119">Carbohydrate metabolism</keyword>
<comment type="caution">
    <text evidence="14">The sequence shown here is derived from an EMBL/GenBank/DDBJ whole genome shotgun (WGS) entry which is preliminary data.</text>
</comment>
<evidence type="ECO:0000256" key="4">
    <source>
        <dbReference type="ARBA" id="ARBA00022801"/>
    </source>
</evidence>